<dbReference type="Proteomes" id="UP000241634">
    <property type="component" value="Segment"/>
</dbReference>
<evidence type="ECO:0000256" key="10">
    <source>
        <dbReference type="ARBA" id="ARBA00023163"/>
    </source>
</evidence>
<dbReference type="Pfam" id="PF02467">
    <property type="entry name" value="Whib"/>
    <property type="match status" value="1"/>
</dbReference>
<evidence type="ECO:0000256" key="9">
    <source>
        <dbReference type="ARBA" id="ARBA00023157"/>
    </source>
</evidence>
<dbReference type="HAMAP" id="MF_01479">
    <property type="entry name" value="WhiB"/>
    <property type="match status" value="1"/>
</dbReference>
<evidence type="ECO:0000256" key="6">
    <source>
        <dbReference type="ARBA" id="ARBA00023014"/>
    </source>
</evidence>
<evidence type="ECO:0000313" key="13">
    <source>
        <dbReference type="Proteomes" id="UP000241634"/>
    </source>
</evidence>
<evidence type="ECO:0000256" key="7">
    <source>
        <dbReference type="ARBA" id="ARBA00023015"/>
    </source>
</evidence>
<dbReference type="GO" id="GO:0045892">
    <property type="term" value="P:negative regulation of DNA-templated transcription"/>
    <property type="evidence" value="ECO:0007669"/>
    <property type="project" value="TreeGrafter"/>
</dbReference>
<dbReference type="RefSeq" id="YP_009963659.1">
    <property type="nucleotide sequence ID" value="NC_051721.1"/>
</dbReference>
<accession>A0A2P1JRB7</accession>
<dbReference type="PANTHER" id="PTHR38839:SF4">
    <property type="entry name" value="TRANSCRIPTIONAL REGULATOR WHIB"/>
    <property type="match status" value="1"/>
</dbReference>
<dbReference type="InterPro" id="IPR034768">
    <property type="entry name" value="4FE4S_WBL"/>
</dbReference>
<organism evidence="12 13">
    <name type="scientific">Mycobacterium phage MooMoo</name>
    <dbReference type="NCBI Taxonomy" id="2108127"/>
    <lineage>
        <taxon>Viruses</taxon>
        <taxon>Duplodnaviria</taxon>
        <taxon>Heunggongvirae</taxon>
        <taxon>Uroviricota</taxon>
        <taxon>Caudoviricetes</taxon>
        <taxon>Gracegardnervirinae</taxon>
        <taxon>Moomoovirus</taxon>
        <taxon>Moomoovirus moomoo</taxon>
    </lineage>
</organism>
<keyword evidence="10" id="KW-0804">Transcription</keyword>
<dbReference type="KEGG" id="vg:60335243"/>
<feature type="domain" description="4Fe-4S Wbl-type" evidence="11">
    <location>
        <begin position="22"/>
        <end position="79"/>
    </location>
</feature>
<keyword evidence="8" id="KW-0238">DNA-binding</keyword>
<dbReference type="PANTHER" id="PTHR38839">
    <property type="entry name" value="TRANSCRIPTIONAL REGULATOR WHID-RELATED"/>
    <property type="match status" value="1"/>
</dbReference>
<comment type="similarity">
    <text evidence="2">Belongs to the WhiB family.</text>
</comment>
<gene>
    <name evidence="12" type="primary">58</name>
    <name evidence="12" type="ORF">SEA_MOOMOO_58</name>
</gene>
<keyword evidence="7" id="KW-0805">Transcription regulation</keyword>
<evidence type="ECO:0000256" key="1">
    <source>
        <dbReference type="ARBA" id="ARBA00001966"/>
    </source>
</evidence>
<evidence type="ECO:0000256" key="2">
    <source>
        <dbReference type="ARBA" id="ARBA00006597"/>
    </source>
</evidence>
<dbReference type="GO" id="GO:0047134">
    <property type="term" value="F:protein-disulfide reductase [NAD(P)H] activity"/>
    <property type="evidence" value="ECO:0007669"/>
    <property type="project" value="TreeGrafter"/>
</dbReference>
<keyword evidence="4" id="KW-0479">Metal-binding</keyword>
<comment type="cofactor">
    <cofactor evidence="1">
        <name>[4Fe-4S] cluster</name>
        <dbReference type="ChEBI" id="CHEBI:49883"/>
    </cofactor>
</comment>
<dbReference type="PROSITE" id="PS51674">
    <property type="entry name" value="4FE4S_WBL"/>
    <property type="match status" value="1"/>
</dbReference>
<sequence>MTYGRINVEMVTGQEEWADRAVCQTTDPESFYPEKGSSTKDAKQVCAGCPVRVECLQWALDNNEEFGVWGGYSERERRKIKRGELNPADIEDNEPRCQHCGKKFRPGHRAERYCSSMCRRLVRAEREKRQRAS</sequence>
<keyword evidence="13" id="KW-1185">Reference proteome</keyword>
<name>A0A2P1JRB7_9CAUD</name>
<reference evidence="13" key="1">
    <citation type="submission" date="2018-02" db="EMBL/GenBank/DDBJ databases">
        <authorList>
            <person name="Cohen D.B."/>
            <person name="Kent A.D."/>
        </authorList>
    </citation>
    <scope>NUCLEOTIDE SEQUENCE [LARGE SCALE GENOMIC DNA]</scope>
</reference>
<dbReference type="EMBL" id="MH001449">
    <property type="protein sequence ID" value="AVO21663.1"/>
    <property type="molecule type" value="Genomic_DNA"/>
</dbReference>
<evidence type="ECO:0000256" key="4">
    <source>
        <dbReference type="ARBA" id="ARBA00022723"/>
    </source>
</evidence>
<dbReference type="GO" id="GO:0051539">
    <property type="term" value="F:4 iron, 4 sulfur cluster binding"/>
    <property type="evidence" value="ECO:0007669"/>
    <property type="project" value="UniProtKB-KW"/>
</dbReference>
<dbReference type="GeneID" id="60335243"/>
<protein>
    <submittedName>
        <fullName evidence="12">WhiB family transcription factor</fullName>
    </submittedName>
</protein>
<dbReference type="GO" id="GO:0046872">
    <property type="term" value="F:metal ion binding"/>
    <property type="evidence" value="ECO:0007669"/>
    <property type="project" value="UniProtKB-KW"/>
</dbReference>
<evidence type="ECO:0000256" key="3">
    <source>
        <dbReference type="ARBA" id="ARBA00022485"/>
    </source>
</evidence>
<keyword evidence="6" id="KW-0411">Iron-sulfur</keyword>
<keyword evidence="3" id="KW-0004">4Fe-4S</keyword>
<evidence type="ECO:0000256" key="5">
    <source>
        <dbReference type="ARBA" id="ARBA00023004"/>
    </source>
</evidence>
<evidence type="ECO:0000313" key="12">
    <source>
        <dbReference type="EMBL" id="AVO21663.1"/>
    </source>
</evidence>
<dbReference type="GO" id="GO:0003677">
    <property type="term" value="F:DNA binding"/>
    <property type="evidence" value="ECO:0007669"/>
    <property type="project" value="UniProtKB-KW"/>
</dbReference>
<dbReference type="InterPro" id="IPR003482">
    <property type="entry name" value="Whib"/>
</dbReference>
<keyword evidence="9" id="KW-1015">Disulfide bond</keyword>
<keyword evidence="5" id="KW-0408">Iron</keyword>
<evidence type="ECO:0000256" key="8">
    <source>
        <dbReference type="ARBA" id="ARBA00023125"/>
    </source>
</evidence>
<evidence type="ECO:0000259" key="11">
    <source>
        <dbReference type="PROSITE" id="PS51674"/>
    </source>
</evidence>
<proteinExistence type="inferred from homology"/>